<dbReference type="Gene3D" id="2.40.50.100">
    <property type="match status" value="1"/>
</dbReference>
<dbReference type="InterPro" id="IPR027417">
    <property type="entry name" value="P-loop_NTPase"/>
</dbReference>
<dbReference type="GO" id="GO:0016887">
    <property type="term" value="F:ATP hydrolysis activity"/>
    <property type="evidence" value="ECO:0007669"/>
    <property type="project" value="InterPro"/>
</dbReference>
<keyword evidence="5 7" id="KW-1278">Translocase</keyword>
<comment type="similarity">
    <text evidence="7">Belongs to the ABC transporter superfamily. Spermidine/putrescine importer (TC 3.A.1.11.1) family.</text>
</comment>
<accession>A0A4S2B3H2</accession>
<comment type="subunit">
    <text evidence="7">The complex is composed of two ATP-binding proteins (PotA), two transmembrane proteins (PotB and PotC) and a solute-binding protein (PotD).</text>
</comment>
<dbReference type="InterPro" id="IPR003439">
    <property type="entry name" value="ABC_transporter-like_ATP-bd"/>
</dbReference>
<comment type="catalytic activity">
    <reaction evidence="7">
        <text>ATP + H2O + polyamine-[polyamine-binding protein]Side 1 = ADP + phosphate + polyamineSide 2 + [polyamine-binding protein]Side 1.</text>
        <dbReference type="EC" id="7.6.2.11"/>
    </reaction>
</comment>
<dbReference type="InterPro" id="IPR050093">
    <property type="entry name" value="ABC_SmlMolc_Importer"/>
</dbReference>
<organism evidence="9 10">
    <name type="scientific">Bacteroides muris</name>
    <name type="common">ex Afrizal et al. 2022</name>
    <dbReference type="NCBI Taxonomy" id="2516960"/>
    <lineage>
        <taxon>Bacteria</taxon>
        <taxon>Pseudomonadati</taxon>
        <taxon>Bacteroidota</taxon>
        <taxon>Bacteroidia</taxon>
        <taxon>Bacteroidales</taxon>
        <taxon>Bacteroidaceae</taxon>
        <taxon>Bacteroides</taxon>
    </lineage>
</organism>
<dbReference type="PANTHER" id="PTHR42781">
    <property type="entry name" value="SPERMIDINE/PUTRESCINE IMPORT ATP-BINDING PROTEIN POTA"/>
    <property type="match status" value="1"/>
</dbReference>
<keyword evidence="3 7" id="KW-0547">Nucleotide-binding</keyword>
<evidence type="ECO:0000256" key="4">
    <source>
        <dbReference type="ARBA" id="ARBA00022840"/>
    </source>
</evidence>
<keyword evidence="4 7" id="KW-0067">ATP-binding</keyword>
<dbReference type="SUPFAM" id="SSF52540">
    <property type="entry name" value="P-loop containing nucleoside triphosphate hydrolases"/>
    <property type="match status" value="1"/>
</dbReference>
<keyword evidence="10" id="KW-1185">Reference proteome</keyword>
<dbReference type="InterPro" id="IPR005893">
    <property type="entry name" value="PotA-like"/>
</dbReference>
<name>A0A4S2B3H2_9BACE</name>
<dbReference type="SUPFAM" id="SSF50331">
    <property type="entry name" value="MOP-like"/>
    <property type="match status" value="2"/>
</dbReference>
<evidence type="ECO:0000256" key="1">
    <source>
        <dbReference type="ARBA" id="ARBA00022448"/>
    </source>
</evidence>
<evidence type="ECO:0000256" key="7">
    <source>
        <dbReference type="RuleBase" id="RU364083"/>
    </source>
</evidence>
<evidence type="ECO:0000256" key="5">
    <source>
        <dbReference type="ARBA" id="ARBA00022967"/>
    </source>
</evidence>
<reference evidence="9 10" key="1">
    <citation type="submission" date="2019-04" db="EMBL/GenBank/DDBJ databases">
        <title>Microbes associate with the intestines of laboratory mice.</title>
        <authorList>
            <person name="Navarre W."/>
            <person name="Wong E."/>
            <person name="Huang K."/>
            <person name="Tropini C."/>
            <person name="Ng K."/>
            <person name="Yu B."/>
        </authorList>
    </citation>
    <scope>NUCLEOTIDE SEQUENCE [LARGE SCALE GENOMIC DNA]</scope>
    <source>
        <strain evidence="9 10">NM69_E16B</strain>
    </source>
</reference>
<gene>
    <name evidence="7 9" type="primary">potA</name>
    <name evidence="9" type="ORF">E5355_04615</name>
</gene>
<dbReference type="InterPro" id="IPR003593">
    <property type="entry name" value="AAA+_ATPase"/>
</dbReference>
<protein>
    <recommendedName>
        <fullName evidence="7">Spermidine/putrescine import ATP-binding protein PotA</fullName>
        <ecNumber evidence="7">7.6.2.11</ecNumber>
    </recommendedName>
</protein>
<dbReference type="FunFam" id="3.40.50.300:FF:000133">
    <property type="entry name" value="Spermidine/putrescine import ATP-binding protein PotA"/>
    <property type="match status" value="1"/>
</dbReference>
<dbReference type="InterPro" id="IPR017871">
    <property type="entry name" value="ABC_transporter-like_CS"/>
</dbReference>
<keyword evidence="2 7" id="KW-1003">Cell membrane</keyword>
<keyword evidence="6 7" id="KW-0472">Membrane</keyword>
<feature type="domain" description="ABC transporter" evidence="8">
    <location>
        <begin position="8"/>
        <end position="238"/>
    </location>
</feature>
<dbReference type="RefSeq" id="WP_136009371.1">
    <property type="nucleotide sequence ID" value="NZ_SRYZ01000006.1"/>
</dbReference>
<dbReference type="EMBL" id="SRYZ01000006">
    <property type="protein sequence ID" value="TGY08313.1"/>
    <property type="molecule type" value="Genomic_DNA"/>
</dbReference>
<evidence type="ECO:0000259" key="8">
    <source>
        <dbReference type="PROSITE" id="PS50893"/>
    </source>
</evidence>
<dbReference type="InterPro" id="IPR013611">
    <property type="entry name" value="Transp-assoc_OB_typ2"/>
</dbReference>
<dbReference type="PANTHER" id="PTHR42781:SF4">
    <property type="entry name" value="SPERMIDINE_PUTRESCINE IMPORT ATP-BINDING PROTEIN POTA"/>
    <property type="match status" value="1"/>
</dbReference>
<dbReference type="GO" id="GO:0005524">
    <property type="term" value="F:ATP binding"/>
    <property type="evidence" value="ECO:0007669"/>
    <property type="project" value="UniProtKB-KW"/>
</dbReference>
<proteinExistence type="inferred from homology"/>
<evidence type="ECO:0000313" key="10">
    <source>
        <dbReference type="Proteomes" id="UP000310532"/>
    </source>
</evidence>
<dbReference type="PROSITE" id="PS50893">
    <property type="entry name" value="ABC_TRANSPORTER_2"/>
    <property type="match status" value="1"/>
</dbReference>
<dbReference type="GO" id="GO:0043190">
    <property type="term" value="C:ATP-binding cassette (ABC) transporter complex"/>
    <property type="evidence" value="ECO:0007669"/>
    <property type="project" value="InterPro"/>
</dbReference>
<keyword evidence="9" id="KW-0378">Hydrolase</keyword>
<evidence type="ECO:0000256" key="3">
    <source>
        <dbReference type="ARBA" id="ARBA00022741"/>
    </source>
</evidence>
<dbReference type="Proteomes" id="UP000310532">
    <property type="component" value="Unassembled WGS sequence"/>
</dbReference>
<sequence length="468" mass="52448">MQKSDCIIGVEHVSKFFGDKAVLNDVNLSVRKGEFVTILGPSGCGKTTLLRLIAGFQTASEGVITIAGKDITQTPPHKRPVNTVFQKYALFPHLNVFNNIAFGLKLKKLSGATIEKKVKQALRMVGMTDYEDRDVDSLSGGQQQRVAIARAIVNEPEVLLLDEPLAALDLKMRKDMQMELKEMHQKLGITFVYVTHDQEEALTLSDTIVVMSEGRIQQIGVPTDIYNEPINSFVADFIGESNILNGVMIKDKAVTFCGHEFECVDEGFGCQTQVDVVIRPEDIYIFDVSDAAQLTGTVTSCIFKGVHYEMLVQTREGYELMVQDYHAFEAGHEVGLLVKPFDIHVMKKERTCNTFEGKLVDETHVEFLGCNFECLPVQEIEPGSTVQVEVDFRHVILEDNEEDGRLTGEVKFILYKGNHYHLTVFTDWDEDIFVDTNDVWDDSDRVGITIAPENIRIVQSINKEGSAQ</sequence>
<comment type="function">
    <text evidence="7">Part of the ABC transporter complex PotABCD involved in spermidine/putrescine import. Responsible for energy coupling to the transport system.</text>
</comment>
<dbReference type="InterPro" id="IPR008995">
    <property type="entry name" value="Mo/tungstate-bd_C_term_dom"/>
</dbReference>
<dbReference type="CDD" id="cd03300">
    <property type="entry name" value="ABC_PotA_N"/>
    <property type="match status" value="1"/>
</dbReference>
<comment type="caution">
    <text evidence="9">The sequence shown here is derived from an EMBL/GenBank/DDBJ whole genome shotgun (WGS) entry which is preliminary data.</text>
</comment>
<keyword evidence="1 7" id="KW-0813">Transport</keyword>
<dbReference type="AlphaFoldDB" id="A0A4S2B3H2"/>
<evidence type="ECO:0000256" key="2">
    <source>
        <dbReference type="ARBA" id="ARBA00022475"/>
    </source>
</evidence>
<dbReference type="PROSITE" id="PS00211">
    <property type="entry name" value="ABC_TRANSPORTER_1"/>
    <property type="match status" value="1"/>
</dbReference>
<evidence type="ECO:0000256" key="6">
    <source>
        <dbReference type="ARBA" id="ARBA00023136"/>
    </source>
</evidence>
<dbReference type="NCBIfam" id="TIGR01187">
    <property type="entry name" value="potA"/>
    <property type="match status" value="1"/>
</dbReference>
<dbReference type="Pfam" id="PF00005">
    <property type="entry name" value="ABC_tran"/>
    <property type="match status" value="1"/>
</dbReference>
<dbReference type="Pfam" id="PF08402">
    <property type="entry name" value="TOBE_2"/>
    <property type="match status" value="1"/>
</dbReference>
<dbReference type="EC" id="7.6.2.11" evidence="7"/>
<dbReference type="InterPro" id="IPR017879">
    <property type="entry name" value="PotA_ATP-bd"/>
</dbReference>
<dbReference type="SMART" id="SM00382">
    <property type="entry name" value="AAA"/>
    <property type="match status" value="1"/>
</dbReference>
<evidence type="ECO:0000313" key="9">
    <source>
        <dbReference type="EMBL" id="TGY08313.1"/>
    </source>
</evidence>
<dbReference type="Gene3D" id="3.40.50.300">
    <property type="entry name" value="P-loop containing nucleotide triphosphate hydrolases"/>
    <property type="match status" value="1"/>
</dbReference>
<dbReference type="GO" id="GO:0015594">
    <property type="term" value="F:ABC-type putrescine transporter activity"/>
    <property type="evidence" value="ECO:0007669"/>
    <property type="project" value="InterPro"/>
</dbReference>